<dbReference type="SUPFAM" id="SSF55455">
    <property type="entry name" value="SRF-like"/>
    <property type="match status" value="1"/>
</dbReference>
<dbReference type="GO" id="GO:0000981">
    <property type="term" value="F:DNA-binding transcription factor activity, RNA polymerase II-specific"/>
    <property type="evidence" value="ECO:0007669"/>
    <property type="project" value="TreeGrafter"/>
</dbReference>
<evidence type="ECO:0000256" key="3">
    <source>
        <dbReference type="ARBA" id="ARBA00023125"/>
    </source>
</evidence>
<sequence>MPKISRKKERDMGKRRIAIEKIEKRESRNVTFCKRRQGLFKKASTLCTLCNANIGIIVFSPSAKNNVYTFGNPSVDKLIDRFYNNQNNNSLVAVEEESSENERGLLWWDNIDFSNFDSMEKLKRLETDLMDVKQKVQNQLEKLINGSSSSPPPSQEEEEESECWLWPSNEDTDTLLNNFDFSEQVASVSKEENQEDEELFFDINQYFNYS</sequence>
<dbReference type="InterPro" id="IPR036879">
    <property type="entry name" value="TF_MADSbox_sf"/>
</dbReference>
<comment type="subcellular location">
    <subcellularLocation>
        <location evidence="1">Nucleus</location>
    </subcellularLocation>
</comment>
<protein>
    <recommendedName>
        <fullName evidence="7">MADS-box domain-containing protein</fullName>
    </recommendedName>
</protein>
<evidence type="ECO:0000256" key="2">
    <source>
        <dbReference type="ARBA" id="ARBA00023015"/>
    </source>
</evidence>
<dbReference type="EMBL" id="KZ305041">
    <property type="protein sequence ID" value="PIA40863.1"/>
    <property type="molecule type" value="Genomic_DNA"/>
</dbReference>
<feature type="region of interest" description="Disordered" evidence="6">
    <location>
        <begin position="143"/>
        <end position="163"/>
    </location>
</feature>
<keyword evidence="5" id="KW-0539">Nucleus</keyword>
<evidence type="ECO:0000313" key="8">
    <source>
        <dbReference type="EMBL" id="PIA40863.1"/>
    </source>
</evidence>
<dbReference type="PANTHER" id="PTHR11945:SF776">
    <property type="entry name" value="AGAMOUS-LIKE 50-RELATED"/>
    <property type="match status" value="1"/>
</dbReference>
<dbReference type="GO" id="GO:0046983">
    <property type="term" value="F:protein dimerization activity"/>
    <property type="evidence" value="ECO:0007669"/>
    <property type="project" value="InterPro"/>
</dbReference>
<dbReference type="AlphaFoldDB" id="A0A2G5DBK8"/>
<reference evidence="8 9" key="1">
    <citation type="submission" date="2017-09" db="EMBL/GenBank/DDBJ databases">
        <title>WGS assembly of Aquilegia coerulea Goldsmith.</title>
        <authorList>
            <person name="Hodges S."/>
            <person name="Kramer E."/>
            <person name="Nordborg M."/>
            <person name="Tomkins J."/>
            <person name="Borevitz J."/>
            <person name="Derieg N."/>
            <person name="Yan J."/>
            <person name="Mihaltcheva S."/>
            <person name="Hayes R.D."/>
            <person name="Rokhsar D."/>
        </authorList>
    </citation>
    <scope>NUCLEOTIDE SEQUENCE [LARGE SCALE GENOMIC DNA]</scope>
    <source>
        <strain evidence="9">cv. Goldsmith</strain>
    </source>
</reference>
<evidence type="ECO:0000256" key="6">
    <source>
        <dbReference type="SAM" id="MobiDB-lite"/>
    </source>
</evidence>
<feature type="domain" description="MADS-box" evidence="7">
    <location>
        <begin position="12"/>
        <end position="72"/>
    </location>
</feature>
<accession>A0A2G5DBK8</accession>
<evidence type="ECO:0000259" key="7">
    <source>
        <dbReference type="PROSITE" id="PS50066"/>
    </source>
</evidence>
<gene>
    <name evidence="8" type="ORF">AQUCO_02400131v1</name>
</gene>
<organism evidence="8 9">
    <name type="scientific">Aquilegia coerulea</name>
    <name type="common">Rocky mountain columbine</name>
    <dbReference type="NCBI Taxonomy" id="218851"/>
    <lineage>
        <taxon>Eukaryota</taxon>
        <taxon>Viridiplantae</taxon>
        <taxon>Streptophyta</taxon>
        <taxon>Embryophyta</taxon>
        <taxon>Tracheophyta</taxon>
        <taxon>Spermatophyta</taxon>
        <taxon>Magnoliopsida</taxon>
        <taxon>Ranunculales</taxon>
        <taxon>Ranunculaceae</taxon>
        <taxon>Thalictroideae</taxon>
        <taxon>Aquilegia</taxon>
    </lineage>
</organism>
<dbReference type="InParanoid" id="A0A2G5DBK8"/>
<name>A0A2G5DBK8_AQUCA</name>
<evidence type="ECO:0000256" key="4">
    <source>
        <dbReference type="ARBA" id="ARBA00023163"/>
    </source>
</evidence>
<keyword evidence="4" id="KW-0804">Transcription</keyword>
<dbReference type="Gene3D" id="3.40.1810.10">
    <property type="entry name" value="Transcription factor, MADS-box"/>
    <property type="match status" value="1"/>
</dbReference>
<keyword evidence="9" id="KW-1185">Reference proteome</keyword>
<keyword evidence="3" id="KW-0238">DNA-binding</keyword>
<dbReference type="FunFam" id="3.40.1810.10:FF:000006">
    <property type="entry name" value="Agamous-like MADS-box protein AGL62"/>
    <property type="match status" value="1"/>
</dbReference>
<evidence type="ECO:0000256" key="5">
    <source>
        <dbReference type="ARBA" id="ARBA00023242"/>
    </source>
</evidence>
<dbReference type="Proteomes" id="UP000230069">
    <property type="component" value="Unassembled WGS sequence"/>
</dbReference>
<dbReference type="GO" id="GO:0005634">
    <property type="term" value="C:nucleus"/>
    <property type="evidence" value="ECO:0007669"/>
    <property type="project" value="UniProtKB-SubCell"/>
</dbReference>
<proteinExistence type="predicted"/>
<dbReference type="PRINTS" id="PR00404">
    <property type="entry name" value="MADSDOMAIN"/>
</dbReference>
<dbReference type="OrthoDB" id="1896642at2759"/>
<keyword evidence="2" id="KW-0805">Transcription regulation</keyword>
<dbReference type="PROSITE" id="PS50066">
    <property type="entry name" value="MADS_BOX_2"/>
    <property type="match status" value="1"/>
</dbReference>
<dbReference type="STRING" id="218851.A0A2G5DBK8"/>
<dbReference type="InterPro" id="IPR002100">
    <property type="entry name" value="TF_MADSbox"/>
</dbReference>
<dbReference type="Pfam" id="PF00319">
    <property type="entry name" value="SRF-TF"/>
    <property type="match status" value="1"/>
</dbReference>
<dbReference type="GO" id="GO:0000978">
    <property type="term" value="F:RNA polymerase II cis-regulatory region sequence-specific DNA binding"/>
    <property type="evidence" value="ECO:0007669"/>
    <property type="project" value="TreeGrafter"/>
</dbReference>
<dbReference type="PANTHER" id="PTHR11945">
    <property type="entry name" value="MADS BOX PROTEIN"/>
    <property type="match status" value="1"/>
</dbReference>
<dbReference type="SMART" id="SM00432">
    <property type="entry name" value="MADS"/>
    <property type="match status" value="1"/>
</dbReference>
<evidence type="ECO:0000313" key="9">
    <source>
        <dbReference type="Proteomes" id="UP000230069"/>
    </source>
</evidence>
<evidence type="ECO:0000256" key="1">
    <source>
        <dbReference type="ARBA" id="ARBA00004123"/>
    </source>
</evidence>